<dbReference type="EMBL" id="NIRI02000013">
    <property type="protein sequence ID" value="KAG5453171.1"/>
    <property type="molecule type" value="Genomic_DNA"/>
</dbReference>
<keyword evidence="2" id="KW-1185">Reference proteome</keyword>
<dbReference type="AlphaFoldDB" id="A0A8T1MWN3"/>
<dbReference type="Proteomes" id="UP000286415">
    <property type="component" value="Unassembled WGS sequence"/>
</dbReference>
<evidence type="ECO:0000313" key="2">
    <source>
        <dbReference type="Proteomes" id="UP000286415"/>
    </source>
</evidence>
<gene>
    <name evidence="1" type="ORF">CSKR_202418</name>
</gene>
<organism evidence="1 2">
    <name type="scientific">Clonorchis sinensis</name>
    <name type="common">Chinese liver fluke</name>
    <dbReference type="NCBI Taxonomy" id="79923"/>
    <lineage>
        <taxon>Eukaryota</taxon>
        <taxon>Metazoa</taxon>
        <taxon>Spiralia</taxon>
        <taxon>Lophotrochozoa</taxon>
        <taxon>Platyhelminthes</taxon>
        <taxon>Trematoda</taxon>
        <taxon>Digenea</taxon>
        <taxon>Opisthorchiida</taxon>
        <taxon>Opisthorchiata</taxon>
        <taxon>Opisthorchiidae</taxon>
        <taxon>Clonorchis</taxon>
    </lineage>
</organism>
<accession>A0A8T1MWN3</accession>
<dbReference type="OrthoDB" id="10063886at2759"/>
<reference evidence="1 2" key="2">
    <citation type="journal article" date="2021" name="Genomics">
        <title>High-quality reference genome for Clonorchis sinensis.</title>
        <authorList>
            <person name="Young N.D."/>
            <person name="Stroehlein A.J."/>
            <person name="Kinkar L."/>
            <person name="Wang T."/>
            <person name="Sohn W.M."/>
            <person name="Chang B.C.H."/>
            <person name="Kaur P."/>
            <person name="Weisz D."/>
            <person name="Dudchenko O."/>
            <person name="Aiden E.L."/>
            <person name="Korhonen P.K."/>
            <person name="Gasser R.B."/>
        </authorList>
    </citation>
    <scope>NUCLEOTIDE SEQUENCE [LARGE SCALE GENOMIC DNA]</scope>
    <source>
        <strain evidence="1">Cs-k2</strain>
    </source>
</reference>
<reference evidence="1 2" key="1">
    <citation type="journal article" date="2018" name="Biotechnol. Adv.">
        <title>Improved genomic resources and new bioinformatic workflow for the carcinogenic parasite Clonorchis sinensis: Biotechnological implications.</title>
        <authorList>
            <person name="Wang D."/>
            <person name="Korhonen P.K."/>
            <person name="Gasser R.B."/>
            <person name="Young N.D."/>
        </authorList>
    </citation>
    <scope>NUCLEOTIDE SEQUENCE [LARGE SCALE GENOMIC DNA]</scope>
    <source>
        <strain evidence="1">Cs-k2</strain>
    </source>
</reference>
<sequence length="166" mass="19129">MDVDAAKQWPLDWHLPLNDEKRVYMSSRDSANSFVMYGEKGPEDIMRIDAKEDLGIWLSSNMSFSLHHEKWAQKAFTVLRMIRRNFSRISRMEFQILYGAQVRSLRNYANQVVYLGRKMDVTLSERVQRAATKMPAGLKSVDYCSMHSMEAPGDSDSPKAGVRCSR</sequence>
<comment type="caution">
    <text evidence="1">The sequence shown here is derived from an EMBL/GenBank/DDBJ whole genome shotgun (WGS) entry which is preliminary data.</text>
</comment>
<evidence type="ECO:0000313" key="1">
    <source>
        <dbReference type="EMBL" id="KAG5453171.1"/>
    </source>
</evidence>
<proteinExistence type="predicted"/>
<protein>
    <submittedName>
        <fullName evidence="1">Uncharacterized protein</fullName>
    </submittedName>
</protein>
<name>A0A8T1MWN3_CLOSI</name>